<accession>A0ACA9Q1I4</accession>
<name>A0ACA9Q1I4_9GLOM</name>
<protein>
    <submittedName>
        <fullName evidence="1">13677_t:CDS:1</fullName>
    </submittedName>
</protein>
<evidence type="ECO:0000313" key="2">
    <source>
        <dbReference type="Proteomes" id="UP000789366"/>
    </source>
</evidence>
<reference evidence="1" key="1">
    <citation type="submission" date="2021-06" db="EMBL/GenBank/DDBJ databases">
        <authorList>
            <person name="Kallberg Y."/>
            <person name="Tangrot J."/>
            <person name="Rosling A."/>
        </authorList>
    </citation>
    <scope>NUCLEOTIDE SEQUENCE</scope>
    <source>
        <strain evidence="1">28 12/20/2015</strain>
    </source>
</reference>
<sequence>ILEEQPNIFTNKEVFEIAFNENDTTLADCFIGIVQIAIALKKIPTSNNLCTLAIAFCDICELAISYYKDMHHSEKECRELGVVEDEYNHLQELAKTMFAILQVPRLKSMAQIYSFYVSNFKKELKFYDNNCVEMELYNSVLNETIFAKMNNVELNNENKDELEIVNLMANDITIVLQDLVDLLDP</sequence>
<dbReference type="Proteomes" id="UP000789366">
    <property type="component" value="Unassembled WGS sequence"/>
</dbReference>
<organism evidence="1 2">
    <name type="scientific">Cetraspora pellucida</name>
    <dbReference type="NCBI Taxonomy" id="1433469"/>
    <lineage>
        <taxon>Eukaryota</taxon>
        <taxon>Fungi</taxon>
        <taxon>Fungi incertae sedis</taxon>
        <taxon>Mucoromycota</taxon>
        <taxon>Glomeromycotina</taxon>
        <taxon>Glomeromycetes</taxon>
        <taxon>Diversisporales</taxon>
        <taxon>Gigasporaceae</taxon>
        <taxon>Cetraspora</taxon>
    </lineage>
</organism>
<feature type="non-terminal residue" evidence="1">
    <location>
        <position position="1"/>
    </location>
</feature>
<comment type="caution">
    <text evidence="1">The sequence shown here is derived from an EMBL/GenBank/DDBJ whole genome shotgun (WGS) entry which is preliminary data.</text>
</comment>
<dbReference type="EMBL" id="CAJVPW010033226">
    <property type="protein sequence ID" value="CAG8730558.1"/>
    <property type="molecule type" value="Genomic_DNA"/>
</dbReference>
<evidence type="ECO:0000313" key="1">
    <source>
        <dbReference type="EMBL" id="CAG8730558.1"/>
    </source>
</evidence>
<keyword evidence="2" id="KW-1185">Reference proteome</keyword>
<gene>
    <name evidence="1" type="ORF">SPELUC_LOCUS13081</name>
</gene>
<proteinExistence type="predicted"/>
<feature type="non-terminal residue" evidence="1">
    <location>
        <position position="185"/>
    </location>
</feature>